<comment type="caution">
    <text evidence="1">The sequence shown here is derived from an EMBL/GenBank/DDBJ whole genome shotgun (WGS) entry which is preliminary data.</text>
</comment>
<protein>
    <submittedName>
        <fullName evidence="1">Uncharacterized protein</fullName>
    </submittedName>
</protein>
<proteinExistence type="predicted"/>
<dbReference type="EMBL" id="JAWLKA010000034">
    <property type="protein sequence ID" value="MDV6286232.1"/>
    <property type="molecule type" value="Genomic_DNA"/>
</dbReference>
<name>A0ABU4CSF9_RHOJO</name>
<evidence type="ECO:0000313" key="1">
    <source>
        <dbReference type="EMBL" id="MDV6286232.1"/>
    </source>
</evidence>
<dbReference type="Proteomes" id="UP001185737">
    <property type="component" value="Unassembled WGS sequence"/>
</dbReference>
<reference evidence="1 2" key="1">
    <citation type="submission" date="2023-10" db="EMBL/GenBank/DDBJ databases">
        <title>Development of a sustainable strategy for remediation of hydrocarbon-contaminated territories based on the waste exchange concept.</title>
        <authorList>
            <person name="Krivoruchko A."/>
        </authorList>
    </citation>
    <scope>NUCLEOTIDE SEQUENCE [LARGE SCALE GENOMIC DNA]</scope>
    <source>
        <strain evidence="1 2">IEGM 60</strain>
    </source>
</reference>
<keyword evidence="2" id="KW-1185">Reference proteome</keyword>
<dbReference type="RefSeq" id="WP_283353838.1">
    <property type="nucleotide sequence ID" value="NZ_JAWLKA010000034.1"/>
</dbReference>
<organism evidence="1 2">
    <name type="scientific">Rhodococcus jostii</name>
    <dbReference type="NCBI Taxonomy" id="132919"/>
    <lineage>
        <taxon>Bacteria</taxon>
        <taxon>Bacillati</taxon>
        <taxon>Actinomycetota</taxon>
        <taxon>Actinomycetes</taxon>
        <taxon>Mycobacteriales</taxon>
        <taxon>Nocardiaceae</taxon>
        <taxon>Rhodococcus</taxon>
    </lineage>
</organism>
<evidence type="ECO:0000313" key="2">
    <source>
        <dbReference type="Proteomes" id="UP001185737"/>
    </source>
</evidence>
<sequence>MNDDSGASGESALIDTTVALRSLCCVYDGEGCDWLTPQFRGSTT</sequence>
<accession>A0ABU4CSF9</accession>
<gene>
    <name evidence="1" type="ORF">R3Q59_37760</name>
</gene>